<dbReference type="OrthoDB" id="9771846at2"/>
<sequence>MAQKSLDPQVIGVVRFSVLTTDFSLHAHDDHEALADKLFAPARMALRLRLFERLCLPSLVGQSDQGFRLVVLTAEALPDDIRERLDALVAPHENISVYAAAPEQHYQMIKKAYASVYENDAQYRLTFRLDDDDALALDYVARLKTLARGLLPLRPDVPQVIAFNRGFYVDMTAPKGRGRVFDTVERAPLSCGTALLAPASYTRNPYRYNHRALAQHYNVYSDILEPCFLRTIHGDNHSSPAKLGILGKLGEDAVADQISRYFGLDIDMLGALE</sequence>
<protein>
    <submittedName>
        <fullName evidence="1">Putative rhamnosyl transferase</fullName>
    </submittedName>
</protein>
<dbReference type="RefSeq" id="WP_089887576.1">
    <property type="nucleotide sequence ID" value="NZ_CALJFH010000016.1"/>
</dbReference>
<proteinExistence type="predicted"/>
<dbReference type="STRING" id="576131.SAMN05444486_101508"/>
<gene>
    <name evidence="1" type="ORF">SAMN05444486_101508</name>
</gene>
<evidence type="ECO:0000313" key="1">
    <source>
        <dbReference type="EMBL" id="SDY16186.1"/>
    </source>
</evidence>
<keyword evidence="1" id="KW-0808">Transferase</keyword>
<dbReference type="InterPro" id="IPR021466">
    <property type="entry name" value="Put_rhamnosyl_transferase"/>
</dbReference>
<accession>A0A1H3HKW1</accession>
<reference evidence="1 2" key="1">
    <citation type="submission" date="2016-10" db="EMBL/GenBank/DDBJ databases">
        <authorList>
            <person name="de Groot N.N."/>
        </authorList>
    </citation>
    <scope>NUCLEOTIDE SEQUENCE [LARGE SCALE GENOMIC DNA]</scope>
    <source>
        <strain evidence="1 2">DSM 24677</strain>
    </source>
</reference>
<dbReference type="GO" id="GO:0016740">
    <property type="term" value="F:transferase activity"/>
    <property type="evidence" value="ECO:0007669"/>
    <property type="project" value="UniProtKB-KW"/>
</dbReference>
<organism evidence="1 2">
    <name type="scientific">Lentibacter algarum</name>
    <dbReference type="NCBI Taxonomy" id="576131"/>
    <lineage>
        <taxon>Bacteria</taxon>
        <taxon>Pseudomonadati</taxon>
        <taxon>Pseudomonadota</taxon>
        <taxon>Alphaproteobacteria</taxon>
        <taxon>Rhodobacterales</taxon>
        <taxon>Roseobacteraceae</taxon>
        <taxon>Lentibacter</taxon>
    </lineage>
</organism>
<dbReference type="GeneID" id="78123311"/>
<evidence type="ECO:0000313" key="2">
    <source>
        <dbReference type="Proteomes" id="UP000199026"/>
    </source>
</evidence>
<dbReference type="AlphaFoldDB" id="A0A1H3HKW1"/>
<dbReference type="Proteomes" id="UP000199026">
    <property type="component" value="Unassembled WGS sequence"/>
</dbReference>
<name>A0A1H3HKW1_9RHOB</name>
<dbReference type="Pfam" id="PF11316">
    <property type="entry name" value="Rhamno_transf"/>
    <property type="match status" value="1"/>
</dbReference>
<dbReference type="EMBL" id="FNPR01000001">
    <property type="protein sequence ID" value="SDY16186.1"/>
    <property type="molecule type" value="Genomic_DNA"/>
</dbReference>
<keyword evidence="2" id="KW-1185">Reference proteome</keyword>